<dbReference type="Gene3D" id="1.10.10.10">
    <property type="entry name" value="Winged helix-like DNA-binding domain superfamily/Winged helix DNA-binding domain"/>
    <property type="match status" value="1"/>
</dbReference>
<dbReference type="SUPFAM" id="SSF88946">
    <property type="entry name" value="Sigma2 domain of RNA polymerase sigma factors"/>
    <property type="match status" value="1"/>
</dbReference>
<evidence type="ECO:0000259" key="6">
    <source>
        <dbReference type="Pfam" id="PF04542"/>
    </source>
</evidence>
<evidence type="ECO:0000259" key="7">
    <source>
        <dbReference type="Pfam" id="PF08281"/>
    </source>
</evidence>
<proteinExistence type="inferred from homology"/>
<dbReference type="InterPro" id="IPR013249">
    <property type="entry name" value="RNA_pol_sigma70_r4_t2"/>
</dbReference>
<dbReference type="EMBL" id="FAOZ01000005">
    <property type="protein sequence ID" value="CUU55460.1"/>
    <property type="molecule type" value="Genomic_DNA"/>
</dbReference>
<dbReference type="Pfam" id="PF04542">
    <property type="entry name" value="Sigma70_r2"/>
    <property type="match status" value="1"/>
</dbReference>
<comment type="similarity">
    <text evidence="1">Belongs to the sigma-70 factor family. ECF subfamily.</text>
</comment>
<evidence type="ECO:0000256" key="1">
    <source>
        <dbReference type="ARBA" id="ARBA00010641"/>
    </source>
</evidence>
<name>A0A0S4QJF2_9ACTN</name>
<dbReference type="Proteomes" id="UP000198802">
    <property type="component" value="Unassembled WGS sequence"/>
</dbReference>
<dbReference type="InterPro" id="IPR014284">
    <property type="entry name" value="RNA_pol_sigma-70_dom"/>
</dbReference>
<dbReference type="PANTHER" id="PTHR43133:SF62">
    <property type="entry name" value="RNA POLYMERASE SIGMA FACTOR SIGZ"/>
    <property type="match status" value="1"/>
</dbReference>
<reference evidence="9" key="1">
    <citation type="submission" date="2015-11" db="EMBL/GenBank/DDBJ databases">
        <authorList>
            <person name="Varghese N."/>
        </authorList>
    </citation>
    <scope>NUCLEOTIDE SEQUENCE [LARGE SCALE GENOMIC DNA]</scope>
    <source>
        <strain evidence="9">DSM 45899</strain>
    </source>
</reference>
<dbReference type="GO" id="GO:0016987">
    <property type="term" value="F:sigma factor activity"/>
    <property type="evidence" value="ECO:0007669"/>
    <property type="project" value="UniProtKB-KW"/>
</dbReference>
<feature type="domain" description="RNA polymerase sigma factor 70 region 4 type 2" evidence="7">
    <location>
        <begin position="174"/>
        <end position="225"/>
    </location>
</feature>
<keyword evidence="9" id="KW-1185">Reference proteome</keyword>
<dbReference type="AlphaFoldDB" id="A0A0S4QJF2"/>
<feature type="domain" description="RNA polymerase sigma-70 region 2" evidence="6">
    <location>
        <begin position="81"/>
        <end position="145"/>
    </location>
</feature>
<dbReference type="InterPro" id="IPR036388">
    <property type="entry name" value="WH-like_DNA-bd_sf"/>
</dbReference>
<keyword evidence="4" id="KW-0804">Transcription</keyword>
<evidence type="ECO:0000313" key="8">
    <source>
        <dbReference type="EMBL" id="CUU55460.1"/>
    </source>
</evidence>
<evidence type="ECO:0000256" key="4">
    <source>
        <dbReference type="ARBA" id="ARBA00023163"/>
    </source>
</evidence>
<sequence>MSHSRAGRCCVGMDLIRHRQAAGVPVLAGPGAAAVTAARRGGEGGIAAGGGRSARVARSRPARGAAAGEAAAVRPDLDEVFRRDYQVVVGVAARVLGDRDQAEDVAQEVFLSFSGCSVPGARARGWLCVAAAHTALNTIRSRRRRTGREEAAATAEHATEPDVADAVVRRDEHRRVRAALAQLPRTQAVALVLRHSGLSYADVAAALDLSPTSIGTTVRRAESALRKELNRHGSHV</sequence>
<dbReference type="GO" id="GO:0006352">
    <property type="term" value="P:DNA-templated transcription initiation"/>
    <property type="evidence" value="ECO:0007669"/>
    <property type="project" value="InterPro"/>
</dbReference>
<feature type="region of interest" description="Disordered" evidence="5">
    <location>
        <begin position="142"/>
        <end position="163"/>
    </location>
</feature>
<evidence type="ECO:0000313" key="9">
    <source>
        <dbReference type="Proteomes" id="UP000198802"/>
    </source>
</evidence>
<dbReference type="Gene3D" id="1.10.1740.10">
    <property type="match status" value="1"/>
</dbReference>
<keyword evidence="2" id="KW-0805">Transcription regulation</keyword>
<dbReference type="InterPro" id="IPR013324">
    <property type="entry name" value="RNA_pol_sigma_r3/r4-like"/>
</dbReference>
<dbReference type="Pfam" id="PF08281">
    <property type="entry name" value="Sigma70_r4_2"/>
    <property type="match status" value="1"/>
</dbReference>
<dbReference type="PANTHER" id="PTHR43133">
    <property type="entry name" value="RNA POLYMERASE ECF-TYPE SIGMA FACTO"/>
    <property type="match status" value="1"/>
</dbReference>
<dbReference type="SUPFAM" id="SSF88659">
    <property type="entry name" value="Sigma3 and sigma4 domains of RNA polymerase sigma factors"/>
    <property type="match status" value="1"/>
</dbReference>
<evidence type="ECO:0000256" key="2">
    <source>
        <dbReference type="ARBA" id="ARBA00023015"/>
    </source>
</evidence>
<organism evidence="8 9">
    <name type="scientific">Parafrankia irregularis</name>
    <dbReference type="NCBI Taxonomy" id="795642"/>
    <lineage>
        <taxon>Bacteria</taxon>
        <taxon>Bacillati</taxon>
        <taxon>Actinomycetota</taxon>
        <taxon>Actinomycetes</taxon>
        <taxon>Frankiales</taxon>
        <taxon>Frankiaceae</taxon>
        <taxon>Parafrankia</taxon>
    </lineage>
</organism>
<dbReference type="GO" id="GO:0003677">
    <property type="term" value="F:DNA binding"/>
    <property type="evidence" value="ECO:0007669"/>
    <property type="project" value="InterPro"/>
</dbReference>
<keyword evidence="3" id="KW-0731">Sigma factor</keyword>
<gene>
    <name evidence="8" type="ORF">Ga0074812_105110</name>
</gene>
<dbReference type="InterPro" id="IPR007627">
    <property type="entry name" value="RNA_pol_sigma70_r2"/>
</dbReference>
<dbReference type="NCBIfam" id="TIGR02937">
    <property type="entry name" value="sigma70-ECF"/>
    <property type="match status" value="1"/>
</dbReference>
<dbReference type="InterPro" id="IPR013325">
    <property type="entry name" value="RNA_pol_sigma_r2"/>
</dbReference>
<protein>
    <submittedName>
        <fullName evidence="8">RNA polymerase sigma-70 factor, ECF subfamily</fullName>
    </submittedName>
</protein>
<evidence type="ECO:0000256" key="5">
    <source>
        <dbReference type="SAM" id="MobiDB-lite"/>
    </source>
</evidence>
<dbReference type="InterPro" id="IPR039425">
    <property type="entry name" value="RNA_pol_sigma-70-like"/>
</dbReference>
<accession>A0A0S4QJF2</accession>
<evidence type="ECO:0000256" key="3">
    <source>
        <dbReference type="ARBA" id="ARBA00023082"/>
    </source>
</evidence>